<protein>
    <recommendedName>
        <fullName evidence="5">Cysteine desulfurase</fullName>
        <ecNumber evidence="4">2.8.1.7</ecNumber>
    </recommendedName>
</protein>
<feature type="domain" description="Aminotransferase class V" evidence="13">
    <location>
        <begin position="6"/>
        <end position="351"/>
    </location>
</feature>
<evidence type="ECO:0000313" key="14">
    <source>
        <dbReference type="EMBL" id="SJZ55054.1"/>
    </source>
</evidence>
<dbReference type="PIRSF" id="PIRSF005572">
    <property type="entry name" value="NifS"/>
    <property type="match status" value="1"/>
</dbReference>
<comment type="similarity">
    <text evidence="3">Belongs to the class-V pyridoxal-phosphate-dependent aminotransferase family. NifS/IscS subfamily.</text>
</comment>
<reference evidence="15" key="1">
    <citation type="submission" date="2017-02" db="EMBL/GenBank/DDBJ databases">
        <authorList>
            <person name="Varghese N."/>
            <person name="Submissions S."/>
        </authorList>
    </citation>
    <scope>NUCLEOTIDE SEQUENCE [LARGE SCALE GENOMIC DNA]</scope>
    <source>
        <strain evidence="15">ATCC 27094</strain>
    </source>
</reference>
<evidence type="ECO:0000256" key="5">
    <source>
        <dbReference type="ARBA" id="ARBA00013558"/>
    </source>
</evidence>
<dbReference type="GO" id="GO:0051536">
    <property type="term" value="F:iron-sulfur cluster binding"/>
    <property type="evidence" value="ECO:0007669"/>
    <property type="project" value="UniProtKB-KW"/>
</dbReference>
<comment type="catalytic activity">
    <reaction evidence="11">
        <text>(sulfur carrier)-H + L-cysteine = (sulfur carrier)-SH + L-alanine</text>
        <dbReference type="Rhea" id="RHEA:43892"/>
        <dbReference type="Rhea" id="RHEA-COMP:14737"/>
        <dbReference type="Rhea" id="RHEA-COMP:14739"/>
        <dbReference type="ChEBI" id="CHEBI:29917"/>
        <dbReference type="ChEBI" id="CHEBI:35235"/>
        <dbReference type="ChEBI" id="CHEBI:57972"/>
        <dbReference type="ChEBI" id="CHEBI:64428"/>
        <dbReference type="EC" id="2.8.1.7"/>
    </reaction>
</comment>
<evidence type="ECO:0000256" key="2">
    <source>
        <dbReference type="ARBA" id="ARBA00003120"/>
    </source>
</evidence>
<evidence type="ECO:0000256" key="7">
    <source>
        <dbReference type="ARBA" id="ARBA00022723"/>
    </source>
</evidence>
<gene>
    <name evidence="14" type="ORF">SAMN02745126_01586</name>
</gene>
<dbReference type="GO" id="GO:0046872">
    <property type="term" value="F:metal ion binding"/>
    <property type="evidence" value="ECO:0007669"/>
    <property type="project" value="UniProtKB-KW"/>
</dbReference>
<dbReference type="Gene3D" id="3.40.640.10">
    <property type="entry name" value="Type I PLP-dependent aspartate aminotransferase-like (Major domain)"/>
    <property type="match status" value="1"/>
</dbReference>
<dbReference type="Gene3D" id="1.10.260.50">
    <property type="match status" value="1"/>
</dbReference>
<dbReference type="Pfam" id="PF00266">
    <property type="entry name" value="Aminotran_5"/>
    <property type="match status" value="1"/>
</dbReference>
<evidence type="ECO:0000256" key="10">
    <source>
        <dbReference type="ARBA" id="ARBA00023014"/>
    </source>
</evidence>
<dbReference type="PANTHER" id="PTHR11601">
    <property type="entry name" value="CYSTEINE DESULFURYLASE FAMILY MEMBER"/>
    <property type="match status" value="1"/>
</dbReference>
<dbReference type="AlphaFoldDB" id="A0A1T4LKS8"/>
<dbReference type="EC" id="2.8.1.7" evidence="4"/>
<dbReference type="Proteomes" id="UP000190092">
    <property type="component" value="Unassembled WGS sequence"/>
</dbReference>
<dbReference type="InterPro" id="IPR020578">
    <property type="entry name" value="Aminotrans_V_PyrdxlP_BS"/>
</dbReference>
<evidence type="ECO:0000256" key="6">
    <source>
        <dbReference type="ARBA" id="ARBA00022679"/>
    </source>
</evidence>
<evidence type="ECO:0000256" key="11">
    <source>
        <dbReference type="ARBA" id="ARBA00050776"/>
    </source>
</evidence>
<evidence type="ECO:0000313" key="15">
    <source>
        <dbReference type="Proteomes" id="UP000190092"/>
    </source>
</evidence>
<comment type="function">
    <text evidence="2">Catalyzes the removal of elemental sulfur atoms from cysteine to produce alanine. Seems to participate in the biosynthesis of the nitrogenase metalloclusters by providing the inorganic sulfur required for the Fe-S core formation.</text>
</comment>
<evidence type="ECO:0000259" key="13">
    <source>
        <dbReference type="Pfam" id="PF00266"/>
    </source>
</evidence>
<dbReference type="GO" id="GO:0031071">
    <property type="term" value="F:cysteine desulfurase activity"/>
    <property type="evidence" value="ECO:0007669"/>
    <property type="project" value="UniProtKB-EC"/>
</dbReference>
<dbReference type="InterPro" id="IPR015422">
    <property type="entry name" value="PyrdxlP-dep_Trfase_small"/>
</dbReference>
<dbReference type="SUPFAM" id="SSF53383">
    <property type="entry name" value="PLP-dependent transferases"/>
    <property type="match status" value="1"/>
</dbReference>
<dbReference type="STRING" id="225324.SAMN02745126_01586"/>
<comment type="cofactor">
    <cofactor evidence="1 12">
        <name>pyridoxal 5'-phosphate</name>
        <dbReference type="ChEBI" id="CHEBI:597326"/>
    </cofactor>
</comment>
<evidence type="ECO:0000256" key="8">
    <source>
        <dbReference type="ARBA" id="ARBA00022898"/>
    </source>
</evidence>
<name>A0A1T4LKS8_9HYPH</name>
<accession>A0A1T4LKS8</accession>
<dbReference type="InterPro" id="IPR016454">
    <property type="entry name" value="Cysteine_dSase"/>
</dbReference>
<proteinExistence type="inferred from homology"/>
<evidence type="ECO:0000256" key="12">
    <source>
        <dbReference type="RuleBase" id="RU004504"/>
    </source>
</evidence>
<dbReference type="InterPro" id="IPR015421">
    <property type="entry name" value="PyrdxlP-dep_Trfase_major"/>
</dbReference>
<dbReference type="PROSITE" id="PS00595">
    <property type="entry name" value="AA_TRANSFER_CLASS_5"/>
    <property type="match status" value="1"/>
</dbReference>
<keyword evidence="9" id="KW-0408">Iron</keyword>
<keyword evidence="15" id="KW-1185">Reference proteome</keyword>
<keyword evidence="7" id="KW-0479">Metal-binding</keyword>
<organism evidence="14 15">
    <name type="scientific">Enhydrobacter aerosaccus</name>
    <dbReference type="NCBI Taxonomy" id="225324"/>
    <lineage>
        <taxon>Bacteria</taxon>
        <taxon>Pseudomonadati</taxon>
        <taxon>Pseudomonadota</taxon>
        <taxon>Alphaproteobacteria</taxon>
        <taxon>Hyphomicrobiales</taxon>
        <taxon>Enhydrobacter</taxon>
    </lineage>
</organism>
<keyword evidence="6" id="KW-0808">Transferase</keyword>
<dbReference type="Gene3D" id="3.90.1150.10">
    <property type="entry name" value="Aspartate Aminotransferase, domain 1"/>
    <property type="match status" value="1"/>
</dbReference>
<dbReference type="RefSeq" id="WP_085933200.1">
    <property type="nucleotide sequence ID" value="NZ_FUWJ01000001.1"/>
</dbReference>
<dbReference type="InterPro" id="IPR000192">
    <property type="entry name" value="Aminotrans_V_dom"/>
</dbReference>
<dbReference type="EMBL" id="FUWJ01000001">
    <property type="protein sequence ID" value="SJZ55054.1"/>
    <property type="molecule type" value="Genomic_DNA"/>
</dbReference>
<evidence type="ECO:0000256" key="9">
    <source>
        <dbReference type="ARBA" id="ARBA00023004"/>
    </source>
</evidence>
<keyword evidence="10" id="KW-0411">Iron-sulfur</keyword>
<keyword evidence="8" id="KW-0663">Pyridoxal phosphate</keyword>
<sequence>MNATPVYLDHNATSPLRPVAYEAMVEALRMGGNPSSVHRSGRRARACIEGARGKVAALVGSLPAEVVFTSGGTEANNAVLTGSGRKRVLVSAVEHDSVRRVVPGAGVIPVDRDGVVDLAALERMLAASPEPALVSVMFANNETGVLQPVADIGRIVRAAGALFHCDAVQAGGKVAIDMHGLGIDYLSLSAHKLGGPPGVGALVLREGAPFSPDRVGGGQEGFRRAGTENVPGIAGFSAAAEAAVNGLDMADWRNRLESALCELAPAARVFGAGAPRLSNTSCISMPGVRAETQVMALDLAGICVSSGAACSSGKVGPSAVLEAMGVDLSESVTALRISFGWNTVFGDIERLIAAWRDLYVRVSQSDISRPQAA</sequence>
<evidence type="ECO:0000256" key="3">
    <source>
        <dbReference type="ARBA" id="ARBA00006490"/>
    </source>
</evidence>
<dbReference type="InterPro" id="IPR015424">
    <property type="entry name" value="PyrdxlP-dep_Trfase"/>
</dbReference>
<dbReference type="OrthoDB" id="9808002at2"/>
<dbReference type="PANTHER" id="PTHR11601:SF34">
    <property type="entry name" value="CYSTEINE DESULFURASE"/>
    <property type="match status" value="1"/>
</dbReference>
<evidence type="ECO:0000256" key="1">
    <source>
        <dbReference type="ARBA" id="ARBA00001933"/>
    </source>
</evidence>
<evidence type="ECO:0000256" key="4">
    <source>
        <dbReference type="ARBA" id="ARBA00012239"/>
    </source>
</evidence>